<dbReference type="GO" id="GO:0061630">
    <property type="term" value="F:ubiquitin protein ligase activity"/>
    <property type="evidence" value="ECO:0007669"/>
    <property type="project" value="UniProtKB-EC"/>
</dbReference>
<name>A0A8S1L875_PARPR</name>
<dbReference type="Pfam" id="PF03366">
    <property type="entry name" value="YEATS"/>
    <property type="match status" value="1"/>
</dbReference>
<dbReference type="InterPro" id="IPR055129">
    <property type="entry name" value="YEATS_dom"/>
</dbReference>
<keyword evidence="10 12" id="KW-0539">Nucleus</keyword>
<dbReference type="PROSITE" id="PS00518">
    <property type="entry name" value="ZF_RING_1"/>
    <property type="match status" value="1"/>
</dbReference>
<reference evidence="15" key="1">
    <citation type="submission" date="2021-01" db="EMBL/GenBank/DDBJ databases">
        <authorList>
            <consortium name="Genoscope - CEA"/>
            <person name="William W."/>
        </authorList>
    </citation>
    <scope>NUCLEOTIDE SEQUENCE</scope>
</reference>
<evidence type="ECO:0000256" key="2">
    <source>
        <dbReference type="ARBA" id="ARBA00004123"/>
    </source>
</evidence>
<keyword evidence="6" id="KW-0227">DNA damage</keyword>
<accession>A0A8S1L875</accession>
<gene>
    <name evidence="15" type="ORF">PPRIM_AZ9-3.1.T0280046</name>
</gene>
<keyword evidence="9" id="KW-0862">Zinc</keyword>
<proteinExistence type="predicted"/>
<feature type="domain" description="YEATS" evidence="14">
    <location>
        <begin position="90"/>
        <end position="242"/>
    </location>
</feature>
<dbReference type="InterPro" id="IPR001841">
    <property type="entry name" value="Znf_RING"/>
</dbReference>
<dbReference type="PROSITE" id="PS51037">
    <property type="entry name" value="YEATS"/>
    <property type="match status" value="1"/>
</dbReference>
<dbReference type="PANTHER" id="PTHR23328">
    <property type="entry name" value="RING-TYPE DOMAIN-CONTAINING PROTEIN"/>
    <property type="match status" value="1"/>
</dbReference>
<evidence type="ECO:0000256" key="10">
    <source>
        <dbReference type="ARBA" id="ARBA00023242"/>
    </source>
</evidence>
<evidence type="ECO:0000256" key="11">
    <source>
        <dbReference type="PROSITE-ProRule" id="PRU00175"/>
    </source>
</evidence>
<dbReference type="PANTHER" id="PTHR23328:SF0">
    <property type="entry name" value="RING-TYPE DOMAIN-CONTAINING PROTEIN"/>
    <property type="match status" value="1"/>
</dbReference>
<dbReference type="Pfam" id="PF00097">
    <property type="entry name" value="zf-C3HC4"/>
    <property type="match status" value="1"/>
</dbReference>
<dbReference type="InterPro" id="IPR018957">
    <property type="entry name" value="Znf_C3HC4_RING-type"/>
</dbReference>
<dbReference type="GO" id="GO:0005634">
    <property type="term" value="C:nucleus"/>
    <property type="evidence" value="ECO:0007669"/>
    <property type="project" value="UniProtKB-SubCell"/>
</dbReference>
<dbReference type="GO" id="GO:0008270">
    <property type="term" value="F:zinc ion binding"/>
    <property type="evidence" value="ECO:0007669"/>
    <property type="project" value="UniProtKB-KW"/>
</dbReference>
<dbReference type="GO" id="GO:0006302">
    <property type="term" value="P:double-strand break repair"/>
    <property type="evidence" value="ECO:0007669"/>
    <property type="project" value="TreeGrafter"/>
</dbReference>
<dbReference type="SMART" id="SM00184">
    <property type="entry name" value="RING"/>
    <property type="match status" value="1"/>
</dbReference>
<evidence type="ECO:0000313" key="16">
    <source>
        <dbReference type="Proteomes" id="UP000688137"/>
    </source>
</evidence>
<dbReference type="PROSITE" id="PS50089">
    <property type="entry name" value="ZF_RING_2"/>
    <property type="match status" value="1"/>
</dbReference>
<evidence type="ECO:0000256" key="9">
    <source>
        <dbReference type="ARBA" id="ARBA00022833"/>
    </source>
</evidence>
<dbReference type="Proteomes" id="UP000688137">
    <property type="component" value="Unassembled WGS sequence"/>
</dbReference>
<evidence type="ECO:0000256" key="6">
    <source>
        <dbReference type="ARBA" id="ARBA00022763"/>
    </source>
</evidence>
<sequence>MISKDDYICSICLGVFIDPCKLKCQHIFCHSCLLDLIDFNNIKYKCPMCRIEFINKDSPLSIDQELQNFIKNNFPNQYQQRLDELKNIQSLLPNELKIEVNYGNYYKFEDDESDDGLQHQWTVHVSLDYTKQSDKIALKDLDLNSLIKNVTFTLDETFFPDVVTVRQPPYLLTRWGWDVFTIPIKIKFKKEHNIQPIEIEHHLVFENDGIEKRQIVKIDISNLTQFQALKQNPQQQQQQQQQ</sequence>
<keyword evidence="5" id="KW-0479">Metal-binding</keyword>
<dbReference type="EC" id="2.3.2.27" evidence="3"/>
<dbReference type="InterPro" id="IPR051657">
    <property type="entry name" value="RNF168/RNF169_E3_ubiq-ligase"/>
</dbReference>
<keyword evidence="16" id="KW-1185">Reference proteome</keyword>
<evidence type="ECO:0000256" key="5">
    <source>
        <dbReference type="ARBA" id="ARBA00022723"/>
    </source>
</evidence>
<dbReference type="GO" id="GO:0035861">
    <property type="term" value="C:site of double-strand break"/>
    <property type="evidence" value="ECO:0007669"/>
    <property type="project" value="TreeGrafter"/>
</dbReference>
<evidence type="ECO:0000259" key="13">
    <source>
        <dbReference type="PROSITE" id="PS50089"/>
    </source>
</evidence>
<dbReference type="GO" id="GO:0031491">
    <property type="term" value="F:nucleosome binding"/>
    <property type="evidence" value="ECO:0007669"/>
    <property type="project" value="TreeGrafter"/>
</dbReference>
<dbReference type="AlphaFoldDB" id="A0A8S1L875"/>
<feature type="domain" description="RING-type" evidence="13">
    <location>
        <begin position="9"/>
        <end position="50"/>
    </location>
</feature>
<evidence type="ECO:0000256" key="8">
    <source>
        <dbReference type="ARBA" id="ARBA00022786"/>
    </source>
</evidence>
<evidence type="ECO:0000259" key="14">
    <source>
        <dbReference type="PROSITE" id="PS51037"/>
    </source>
</evidence>
<organism evidence="15 16">
    <name type="scientific">Paramecium primaurelia</name>
    <dbReference type="NCBI Taxonomy" id="5886"/>
    <lineage>
        <taxon>Eukaryota</taxon>
        <taxon>Sar</taxon>
        <taxon>Alveolata</taxon>
        <taxon>Ciliophora</taxon>
        <taxon>Intramacronucleata</taxon>
        <taxon>Oligohymenophorea</taxon>
        <taxon>Peniculida</taxon>
        <taxon>Parameciidae</taxon>
        <taxon>Paramecium</taxon>
    </lineage>
</organism>
<evidence type="ECO:0000256" key="3">
    <source>
        <dbReference type="ARBA" id="ARBA00012483"/>
    </source>
</evidence>
<evidence type="ECO:0000256" key="1">
    <source>
        <dbReference type="ARBA" id="ARBA00000900"/>
    </source>
</evidence>
<evidence type="ECO:0000256" key="4">
    <source>
        <dbReference type="ARBA" id="ARBA00022679"/>
    </source>
</evidence>
<protein>
    <recommendedName>
        <fullName evidence="3">RING-type E3 ubiquitin transferase</fullName>
        <ecNumber evidence="3">2.3.2.27</ecNumber>
    </recommendedName>
</protein>
<dbReference type="InterPro" id="IPR017907">
    <property type="entry name" value="Znf_RING_CS"/>
</dbReference>
<dbReference type="OMA" id="KIEVNYG"/>
<keyword evidence="4" id="KW-0808">Transferase</keyword>
<keyword evidence="8" id="KW-0833">Ubl conjugation pathway</keyword>
<keyword evidence="7 11" id="KW-0863">Zinc-finger</keyword>
<evidence type="ECO:0000256" key="7">
    <source>
        <dbReference type="ARBA" id="ARBA00022771"/>
    </source>
</evidence>
<comment type="subcellular location">
    <subcellularLocation>
        <location evidence="2 12">Nucleus</location>
    </subcellularLocation>
</comment>
<evidence type="ECO:0000313" key="15">
    <source>
        <dbReference type="EMBL" id="CAD8058844.1"/>
    </source>
</evidence>
<comment type="catalytic activity">
    <reaction evidence="1">
        <text>S-ubiquitinyl-[E2 ubiquitin-conjugating enzyme]-L-cysteine + [acceptor protein]-L-lysine = [E2 ubiquitin-conjugating enzyme]-L-cysteine + N(6)-ubiquitinyl-[acceptor protein]-L-lysine.</text>
        <dbReference type="EC" id="2.3.2.27"/>
    </reaction>
</comment>
<evidence type="ECO:0000256" key="12">
    <source>
        <dbReference type="PROSITE-ProRule" id="PRU00376"/>
    </source>
</evidence>
<comment type="caution">
    <text evidence="15">The sequence shown here is derived from an EMBL/GenBank/DDBJ whole genome shotgun (WGS) entry which is preliminary data.</text>
</comment>
<dbReference type="EMBL" id="CAJJDM010000027">
    <property type="protein sequence ID" value="CAD8058844.1"/>
    <property type="molecule type" value="Genomic_DNA"/>
</dbReference>